<comment type="similarity">
    <text evidence="1">Belongs to the UPF0758 family.</text>
</comment>
<keyword evidence="6" id="KW-0482">Metalloprotease</keyword>
<evidence type="ECO:0000256" key="5">
    <source>
        <dbReference type="ARBA" id="ARBA00022833"/>
    </source>
</evidence>
<evidence type="ECO:0000313" key="8">
    <source>
        <dbReference type="EMBL" id="NJP38999.1"/>
    </source>
</evidence>
<evidence type="ECO:0000256" key="3">
    <source>
        <dbReference type="ARBA" id="ARBA00022723"/>
    </source>
</evidence>
<gene>
    <name evidence="8" type="primary">radC</name>
    <name evidence="8" type="ORF">HCN83_15630</name>
</gene>
<dbReference type="AlphaFoldDB" id="A0A969PTT0"/>
<keyword evidence="5" id="KW-0862">Zinc</keyword>
<dbReference type="InterPro" id="IPR025657">
    <property type="entry name" value="RadC_JAB"/>
</dbReference>
<dbReference type="Gene3D" id="3.40.140.10">
    <property type="entry name" value="Cytidine Deaminase, domain 2"/>
    <property type="match status" value="1"/>
</dbReference>
<proteinExistence type="inferred from homology"/>
<dbReference type="PANTHER" id="PTHR30471:SF3">
    <property type="entry name" value="UPF0758 PROTEIN YEES-RELATED"/>
    <property type="match status" value="1"/>
</dbReference>
<evidence type="ECO:0000256" key="6">
    <source>
        <dbReference type="ARBA" id="ARBA00023049"/>
    </source>
</evidence>
<dbReference type="GO" id="GO:0046872">
    <property type="term" value="F:metal ion binding"/>
    <property type="evidence" value="ECO:0007669"/>
    <property type="project" value="UniProtKB-KW"/>
</dbReference>
<keyword evidence="9" id="KW-1185">Reference proteome</keyword>
<keyword evidence="4" id="KW-0378">Hydrolase</keyword>
<dbReference type="Proteomes" id="UP000752012">
    <property type="component" value="Unassembled WGS sequence"/>
</dbReference>
<sequence length="153" mass="17371">MENVFEILKIKQVITERALVEKGQERYVIRSPQDAATLLTKEIGDEDREVLMVLMLNTKNEVLALHRCHVGTLDSSVVHPREVYKGACLNNAYAILVAHQHPSGFPQPSAEDFRVTQRLREAGKILGIELIDHIIVTANEERYVSLKEQPSWT</sequence>
<name>A0A969PTT0_9BACI</name>
<dbReference type="PANTHER" id="PTHR30471">
    <property type="entry name" value="DNA REPAIR PROTEIN RADC"/>
    <property type="match status" value="1"/>
</dbReference>
<dbReference type="CDD" id="cd08071">
    <property type="entry name" value="MPN_DUF2466"/>
    <property type="match status" value="1"/>
</dbReference>
<keyword evidence="3" id="KW-0479">Metal-binding</keyword>
<keyword evidence="2" id="KW-0645">Protease</keyword>
<organism evidence="8 9">
    <name type="scientific">Alkalicoccus luteus</name>
    <dbReference type="NCBI Taxonomy" id="1237094"/>
    <lineage>
        <taxon>Bacteria</taxon>
        <taxon>Bacillati</taxon>
        <taxon>Bacillota</taxon>
        <taxon>Bacilli</taxon>
        <taxon>Bacillales</taxon>
        <taxon>Bacillaceae</taxon>
        <taxon>Alkalicoccus</taxon>
    </lineage>
</organism>
<protein>
    <submittedName>
        <fullName evidence="8">DNA repair protein RadC</fullName>
    </submittedName>
</protein>
<comment type="caution">
    <text evidence="8">The sequence shown here is derived from an EMBL/GenBank/DDBJ whole genome shotgun (WGS) entry which is preliminary data.</text>
</comment>
<evidence type="ECO:0000256" key="1">
    <source>
        <dbReference type="ARBA" id="ARBA00010243"/>
    </source>
</evidence>
<evidence type="ECO:0000256" key="2">
    <source>
        <dbReference type="ARBA" id="ARBA00022670"/>
    </source>
</evidence>
<evidence type="ECO:0000313" key="9">
    <source>
        <dbReference type="Proteomes" id="UP000752012"/>
    </source>
</evidence>
<dbReference type="GO" id="GO:0008237">
    <property type="term" value="F:metallopeptidase activity"/>
    <property type="evidence" value="ECO:0007669"/>
    <property type="project" value="UniProtKB-KW"/>
</dbReference>
<dbReference type="Pfam" id="PF04002">
    <property type="entry name" value="RadC"/>
    <property type="match status" value="1"/>
</dbReference>
<accession>A0A969PTT0</accession>
<reference evidence="8 9" key="1">
    <citation type="submission" date="2020-03" db="EMBL/GenBank/DDBJ databases">
        <title>Assessment of the enzymatic potential of alkaline-tolerant lipase obtained from Bacillus luteus H11 (technogenic soil) for the bioremediation of saline soils contaminated with petroleum substances.</title>
        <authorList>
            <person name="Kalwasinska A."/>
        </authorList>
    </citation>
    <scope>NUCLEOTIDE SEQUENCE [LARGE SCALE GENOMIC DNA]</scope>
    <source>
        <strain evidence="8 9">H11</strain>
    </source>
</reference>
<dbReference type="RefSeq" id="WP_168009008.1">
    <property type="nucleotide sequence ID" value="NZ_JAATHJ010000035.1"/>
</dbReference>
<feature type="domain" description="MPN" evidence="7">
    <location>
        <begin position="28"/>
        <end position="152"/>
    </location>
</feature>
<dbReference type="PROSITE" id="PS50249">
    <property type="entry name" value="MPN"/>
    <property type="match status" value="1"/>
</dbReference>
<dbReference type="GO" id="GO:0006508">
    <property type="term" value="P:proteolysis"/>
    <property type="evidence" value="ECO:0007669"/>
    <property type="project" value="UniProtKB-KW"/>
</dbReference>
<dbReference type="InterPro" id="IPR037518">
    <property type="entry name" value="MPN"/>
</dbReference>
<dbReference type="EMBL" id="JAATHJ010000035">
    <property type="protein sequence ID" value="NJP38999.1"/>
    <property type="molecule type" value="Genomic_DNA"/>
</dbReference>
<dbReference type="NCBIfam" id="TIGR00608">
    <property type="entry name" value="radc"/>
    <property type="match status" value="1"/>
</dbReference>
<evidence type="ECO:0000256" key="4">
    <source>
        <dbReference type="ARBA" id="ARBA00022801"/>
    </source>
</evidence>
<dbReference type="InterPro" id="IPR001405">
    <property type="entry name" value="UPF0758"/>
</dbReference>
<evidence type="ECO:0000259" key="7">
    <source>
        <dbReference type="PROSITE" id="PS50249"/>
    </source>
</evidence>